<dbReference type="InterPro" id="IPR029063">
    <property type="entry name" value="SAM-dependent_MTases_sf"/>
</dbReference>
<dbReference type="InterPro" id="IPR019410">
    <property type="entry name" value="Methyltransf_16"/>
</dbReference>
<dbReference type="STRING" id="77044.A0A1W2TVK7"/>
<reference evidence="1" key="1">
    <citation type="submission" date="2016-03" db="EMBL/GenBank/DDBJ databases">
        <title>Draft genome sequence of Rosellinia necatrix.</title>
        <authorList>
            <person name="Kanematsu S."/>
        </authorList>
    </citation>
    <scope>NUCLEOTIDE SEQUENCE [LARGE SCALE GENOMIC DNA]</scope>
    <source>
        <strain evidence="1">W97</strain>
    </source>
</reference>
<accession>A0A1W2TVK7</accession>
<dbReference type="Gene3D" id="3.40.50.150">
    <property type="entry name" value="Vaccinia Virus protein VP39"/>
    <property type="match status" value="1"/>
</dbReference>
<dbReference type="AlphaFoldDB" id="A0A1W2TVK7"/>
<keyword evidence="2" id="KW-1185">Reference proteome</keyword>
<dbReference type="PANTHER" id="PTHR14614">
    <property type="entry name" value="HEPATOCELLULAR CARCINOMA-ASSOCIATED ANTIGEN"/>
    <property type="match status" value="1"/>
</dbReference>
<dbReference type="OMA" id="LYENLDW"/>
<evidence type="ECO:0000313" key="2">
    <source>
        <dbReference type="Proteomes" id="UP000054516"/>
    </source>
</evidence>
<dbReference type="OrthoDB" id="413520at2759"/>
<dbReference type="GO" id="GO:0005829">
    <property type="term" value="C:cytosol"/>
    <property type="evidence" value="ECO:0007669"/>
    <property type="project" value="TreeGrafter"/>
</dbReference>
<dbReference type="Proteomes" id="UP000054516">
    <property type="component" value="Unassembled WGS sequence"/>
</dbReference>
<organism evidence="1">
    <name type="scientific">Rosellinia necatrix</name>
    <name type="common">White root-rot fungus</name>
    <dbReference type="NCBI Taxonomy" id="77044"/>
    <lineage>
        <taxon>Eukaryota</taxon>
        <taxon>Fungi</taxon>
        <taxon>Dikarya</taxon>
        <taxon>Ascomycota</taxon>
        <taxon>Pezizomycotina</taxon>
        <taxon>Sordariomycetes</taxon>
        <taxon>Xylariomycetidae</taxon>
        <taxon>Xylariales</taxon>
        <taxon>Xylariaceae</taxon>
        <taxon>Rosellinia</taxon>
    </lineage>
</organism>
<proteinExistence type="predicted"/>
<name>A0A1W2TVK7_ROSNE</name>
<sequence length="423" mass="45349">MHYIRLLRPAKIQDSAGGLVISLLLTITTDLGDSFLCPGDGPLDLVVGVVGTALDSVGSAAARRQACRYQWKTGMRVLDAKVKLSPGVKRETLNCRFAIYPARQQQPREASTPLGALRIGDVLPWRVDADGTPQMGVVMPATFEFTNGVCASVSVRTLGLGTGPVVGDNPGNGELNLQFEEDIGESIARHIWDAGVVASAYLADACTLLGNIRELLPIKHRGFNVLELGSGVGILGITIASILPKAAAAQGQTLANAKVLLTDLEEAEERARSNIERWNVGRASATLAPEATAVADVTVAYENLDWDEGCEGRFGPLAAAMPWDLVVLSDCTYNVDSLPALVGTLGALHTLKERHYHDSHETPVKSSVLLATKPRHSSEEALFGLLKDQSWSYRIAAEIPLPKIGEEDEVVQVYFLEKGGPRI</sequence>
<dbReference type="Pfam" id="PF10294">
    <property type="entry name" value="Methyltransf_16"/>
    <property type="match status" value="1"/>
</dbReference>
<evidence type="ECO:0000313" key="1">
    <source>
        <dbReference type="EMBL" id="GAP92667.1"/>
    </source>
</evidence>
<dbReference type="GO" id="GO:0008757">
    <property type="term" value="F:S-adenosylmethionine-dependent methyltransferase activity"/>
    <property type="evidence" value="ECO:0007669"/>
    <property type="project" value="UniProtKB-ARBA"/>
</dbReference>
<protein>
    <submittedName>
        <fullName evidence="1">Putative UPF0665 family protein c</fullName>
    </submittedName>
</protein>
<dbReference type="SUPFAM" id="SSF53335">
    <property type="entry name" value="S-adenosyl-L-methionine-dependent methyltransferases"/>
    <property type="match status" value="1"/>
</dbReference>
<gene>
    <name evidence="1" type="ORF">SAMD00023353_9300160</name>
</gene>
<dbReference type="EMBL" id="DF977538">
    <property type="protein sequence ID" value="GAP92667.1"/>
    <property type="molecule type" value="Genomic_DNA"/>
</dbReference>
<dbReference type="PANTHER" id="PTHR14614:SF132">
    <property type="entry name" value="PROTEIN-LYSINE METHYLTRANSFERASE C42C1.13"/>
    <property type="match status" value="1"/>
</dbReference>